<dbReference type="EC" id="2.3.1.1" evidence="10"/>
<dbReference type="GO" id="GO:0004358">
    <property type="term" value="F:L-glutamate N-acetyltransferase activity, acting on acetyl-L-ornithine as donor"/>
    <property type="evidence" value="ECO:0007669"/>
    <property type="project" value="UniProtKB-UniRule"/>
</dbReference>
<feature type="binding site" evidence="10">
    <location>
        <position position="324"/>
    </location>
    <ligand>
        <name>substrate</name>
    </ligand>
</feature>
<keyword evidence="3 10" id="KW-0055">Arginine biosynthesis</keyword>
<evidence type="ECO:0000256" key="6">
    <source>
        <dbReference type="ARBA" id="ARBA00022813"/>
    </source>
</evidence>
<dbReference type="PANTHER" id="PTHR23100:SF0">
    <property type="entry name" value="ARGININE BIOSYNTHESIS BIFUNCTIONAL PROTEIN ARGJ, MITOCHONDRIAL"/>
    <property type="match status" value="1"/>
</dbReference>
<comment type="pathway">
    <text evidence="10">Amino-acid biosynthesis; L-arginine biosynthesis; L-ornithine and N-acetyl-L-glutamate from L-glutamate and N(2)-acetyl-L-ornithine (cyclic): step 1/1.</text>
</comment>
<comment type="pathway">
    <text evidence="10">Amino-acid biosynthesis; L-arginine biosynthesis; N(2)-acetyl-L-ornithine from L-glutamate: step 1/4.</text>
</comment>
<comment type="subunit">
    <text evidence="10">Heterodimer of an alpha and a beta chain.</text>
</comment>
<dbReference type="Gene3D" id="3.60.70.12">
    <property type="entry name" value="L-amino peptidase D-ALA esterase/amidase"/>
    <property type="match status" value="1"/>
</dbReference>
<keyword evidence="6 10" id="KW-0068">Autocatalytic cleavage</keyword>
<feature type="transmembrane region" description="Helical" evidence="11">
    <location>
        <begin position="518"/>
        <end position="543"/>
    </location>
</feature>
<proteinExistence type="inferred from homology"/>
<dbReference type="Proteomes" id="UP000447873">
    <property type="component" value="Unassembled WGS sequence"/>
</dbReference>
<dbReference type="GO" id="GO:0006526">
    <property type="term" value="P:L-arginine biosynthetic process"/>
    <property type="evidence" value="ECO:0007669"/>
    <property type="project" value="UniProtKB-UniRule"/>
</dbReference>
<evidence type="ECO:0000256" key="5">
    <source>
        <dbReference type="ARBA" id="ARBA00022679"/>
    </source>
</evidence>
<accession>A0A8H3YNS3</accession>
<dbReference type="FunFam" id="3.10.20.340:FF:000002">
    <property type="entry name" value="Arginine biosynthesis bifunctional protein ArgJ, mitochondrial"/>
    <property type="match status" value="1"/>
</dbReference>
<dbReference type="PANTHER" id="PTHR23100">
    <property type="entry name" value="ARGININE BIOSYNTHESIS BIFUNCTIONAL PROTEIN ARGJ"/>
    <property type="match status" value="1"/>
</dbReference>
<evidence type="ECO:0000256" key="7">
    <source>
        <dbReference type="ARBA" id="ARBA00023128"/>
    </source>
</evidence>
<feature type="chain" id="PRO_5035029249" description="Arginine biosynthesis bifunctional protein ArgJ beta chain" evidence="10">
    <location>
        <begin position="237"/>
        <end position="755"/>
    </location>
</feature>
<dbReference type="GO" id="GO:0006592">
    <property type="term" value="P:ornithine biosynthetic process"/>
    <property type="evidence" value="ECO:0007669"/>
    <property type="project" value="TreeGrafter"/>
</dbReference>
<comment type="similarity">
    <text evidence="2 10">Belongs to the ArgJ family.</text>
</comment>
<dbReference type="InterPro" id="IPR042195">
    <property type="entry name" value="ArgJ_beta_C"/>
</dbReference>
<keyword evidence="8 10" id="KW-0511">Multifunctional enzyme</keyword>
<dbReference type="NCBIfam" id="NF003802">
    <property type="entry name" value="PRK05388.1"/>
    <property type="match status" value="1"/>
</dbReference>
<comment type="caution">
    <text evidence="10">Lacks conserved residue(s) required for the propagation of feature annotation.</text>
</comment>
<evidence type="ECO:0000313" key="13">
    <source>
        <dbReference type="Proteomes" id="UP000447873"/>
    </source>
</evidence>
<dbReference type="FunFam" id="3.60.70.12:FF:000001">
    <property type="entry name" value="Arginine biosynthesis bifunctional protein ArgJ, chloroplastic"/>
    <property type="match status" value="1"/>
</dbReference>
<dbReference type="GO" id="GO:0004042">
    <property type="term" value="F:L-glutamate N-acetyltransferase activity"/>
    <property type="evidence" value="ECO:0007669"/>
    <property type="project" value="UniProtKB-UniRule"/>
</dbReference>
<evidence type="ECO:0000256" key="1">
    <source>
        <dbReference type="ARBA" id="ARBA00004305"/>
    </source>
</evidence>
<evidence type="ECO:0000256" key="2">
    <source>
        <dbReference type="ARBA" id="ARBA00006774"/>
    </source>
</evidence>
<feature type="binding site" evidence="10">
    <location>
        <position position="237"/>
    </location>
    <ligand>
        <name>substrate</name>
    </ligand>
</feature>
<gene>
    <name evidence="12" type="ORF">EG328_008176</name>
</gene>
<dbReference type="Pfam" id="PF01960">
    <property type="entry name" value="ArgJ"/>
    <property type="match status" value="1"/>
</dbReference>
<feature type="active site" description="Nucleophile" evidence="10">
    <location>
        <position position="237"/>
    </location>
</feature>
<dbReference type="InterPro" id="IPR016117">
    <property type="entry name" value="ArgJ-like_dom_sf"/>
</dbReference>
<dbReference type="GO" id="GO:0005759">
    <property type="term" value="C:mitochondrial matrix"/>
    <property type="evidence" value="ECO:0007669"/>
    <property type="project" value="UniProtKB-SubCell"/>
</dbReference>
<dbReference type="HAMAP" id="MF_01106">
    <property type="entry name" value="ArgJ"/>
    <property type="match status" value="1"/>
</dbReference>
<keyword evidence="11" id="KW-0472">Membrane</keyword>
<evidence type="ECO:0000256" key="10">
    <source>
        <dbReference type="HAMAP-Rule" id="MF_03124"/>
    </source>
</evidence>
<evidence type="ECO:0000256" key="4">
    <source>
        <dbReference type="ARBA" id="ARBA00022605"/>
    </source>
</evidence>
<organism evidence="12 13">
    <name type="scientific">Venturia inaequalis</name>
    <name type="common">Apple scab fungus</name>
    <dbReference type="NCBI Taxonomy" id="5025"/>
    <lineage>
        <taxon>Eukaryota</taxon>
        <taxon>Fungi</taxon>
        <taxon>Dikarya</taxon>
        <taxon>Ascomycota</taxon>
        <taxon>Pezizomycotina</taxon>
        <taxon>Dothideomycetes</taxon>
        <taxon>Pleosporomycetidae</taxon>
        <taxon>Venturiales</taxon>
        <taxon>Venturiaceae</taxon>
        <taxon>Venturia</taxon>
    </lineage>
</organism>
<comment type="subcellular location">
    <subcellularLocation>
        <location evidence="1 10">Mitochondrion matrix</location>
    </subcellularLocation>
</comment>
<keyword evidence="4 10" id="KW-0028">Amino-acid biosynthesis</keyword>
<dbReference type="AlphaFoldDB" id="A0A8H3YNS3"/>
<evidence type="ECO:0000256" key="3">
    <source>
        <dbReference type="ARBA" id="ARBA00022571"/>
    </source>
</evidence>
<dbReference type="NCBIfam" id="TIGR00120">
    <property type="entry name" value="ArgJ"/>
    <property type="match status" value="1"/>
</dbReference>
<protein>
    <recommendedName>
        <fullName evidence="10">Arginine biosynthesis bifunctional protein ArgJ, mitochondrial</fullName>
    </recommendedName>
    <domain>
        <recommendedName>
            <fullName evidence="10">Glutamate N-acetyltransferase</fullName>
            <shortName evidence="10">GAT</shortName>
            <ecNumber evidence="10">2.3.1.35</ecNumber>
        </recommendedName>
        <alternativeName>
            <fullName evidence="10">Ornithine acetyltransferase</fullName>
            <shortName evidence="10">OATase</shortName>
        </alternativeName>
        <alternativeName>
            <fullName evidence="10">Ornithine transacetylase</fullName>
        </alternativeName>
    </domain>
    <domain>
        <recommendedName>
            <fullName evidence="10">Amino-acid acetyltransferase</fullName>
            <ecNumber evidence="10">2.3.1.1</ecNumber>
        </recommendedName>
        <alternativeName>
            <fullName evidence="10">N-acetylglutamate synthase</fullName>
            <shortName evidence="10">AGS</shortName>
        </alternativeName>
    </domain>
    <component>
        <recommendedName>
            <fullName evidence="10">Arginine biosynthesis bifunctional protein ArgJ alpha chain</fullName>
        </recommendedName>
    </component>
    <component>
        <recommendedName>
            <fullName evidence="10">Arginine biosynthesis bifunctional protein ArgJ beta chain</fullName>
        </recommendedName>
    </component>
</protein>
<dbReference type="InterPro" id="IPR002813">
    <property type="entry name" value="Arg_biosynth_ArgJ"/>
</dbReference>
<dbReference type="SUPFAM" id="SSF56266">
    <property type="entry name" value="DmpA/ArgJ-like"/>
    <property type="match status" value="1"/>
</dbReference>
<dbReference type="EMBL" id="WNWS01000455">
    <property type="protein sequence ID" value="KAE9967464.1"/>
    <property type="molecule type" value="Genomic_DNA"/>
</dbReference>
<feature type="binding site" evidence="10">
    <location>
        <position position="198"/>
    </location>
    <ligand>
        <name>substrate</name>
    </ligand>
</feature>
<dbReference type="Gene3D" id="3.30.2330.10">
    <property type="entry name" value="arginine biosynthesis bifunctional protein suprefamily"/>
    <property type="match status" value="1"/>
</dbReference>
<feature type="site" description="Involved in the stabilization of negative charge on the oxyanion by the formation of the oxyanion hole" evidence="10">
    <location>
        <position position="160"/>
    </location>
</feature>
<sequence>MALTRPHSFKRLAVSFGTQVRYYSAPGEGTIPPAKAKYVPSSGTYPKGFLAASAHVGVKASNTRFDDLALVASETPCAGAAVFTKNKFQAAPVTVTRDMLQRRHGDGIRAVVVNSGCANAVTGKGGIEDAVKMGEETDKCFDENYNSDGSGSRTVVMSTGVIGQRLPLKKILHKIPSAYSDLGSTHSHWLRAARAICTTDTFPKLLSRQFTLPKSNETYSLVGMTKGAGMIHPNMATLLGIICTDAPIASPALSTLLTSAIDKSFNSISIDGDTSTNDTVAILANGAAGGPKIMDNLSPAYAKMQETLTSFSEDLAKLVVRDGEGATKFVTIRVTNAKRYEDAKRVASTIARSPLVKTALYGKDANWGRILCATGYAEGVQGVVPTETSVSFIPSDGSPELKLLVNGEPQNVDEARAAEILEPEDLEIVVKLSEQPGEEAVYWTCDFSHESVTVPNDDIYGLPDRIRTREYGKRSDPLSTTSSLTTVQDGEGPVASLSLRLNQLGHSRGLLDSIGIHWNMTVLIAILLMAAVCLFSILTDAYAGIAHWRREQPWYSTSLNHRGRHHSVQESHPEAKQPWYSNAHPRSQITENPANQHHEEVSIIPAHGNHTLFHTNRWRIDNTTTPFKHITSPPDKTGVDLCLRACIKESKCAFAGFTQRNQLQGSKFFLNKTCSLYFSDVQAGRLEATNVDEKRILGPDFLAVVEDRVEKDTLTAFLQNGKWWRNEEGKAEEDLNGHDVRAVEPSTTARSVIEQ</sequence>
<feature type="binding site" evidence="10">
    <location>
        <position position="226"/>
    </location>
    <ligand>
        <name>substrate</name>
    </ligand>
</feature>
<keyword evidence="9 10" id="KW-0012">Acyltransferase</keyword>
<feature type="site" description="Cleavage; by autolysis" evidence="10">
    <location>
        <begin position="236"/>
        <end position="237"/>
    </location>
</feature>
<comment type="catalytic activity">
    <reaction evidence="10">
        <text>L-glutamate + acetyl-CoA = N-acetyl-L-glutamate + CoA + H(+)</text>
        <dbReference type="Rhea" id="RHEA:24292"/>
        <dbReference type="ChEBI" id="CHEBI:15378"/>
        <dbReference type="ChEBI" id="CHEBI:29985"/>
        <dbReference type="ChEBI" id="CHEBI:44337"/>
        <dbReference type="ChEBI" id="CHEBI:57287"/>
        <dbReference type="ChEBI" id="CHEBI:57288"/>
        <dbReference type="EC" id="2.3.1.1"/>
    </reaction>
</comment>
<keyword evidence="11" id="KW-0812">Transmembrane</keyword>
<keyword evidence="11" id="KW-1133">Transmembrane helix</keyword>
<evidence type="ECO:0000256" key="11">
    <source>
        <dbReference type="SAM" id="Phobius"/>
    </source>
</evidence>
<feature type="site" description="Involved in the stabilization of negative charge on the oxyanion by the formation of the oxyanion hole" evidence="10">
    <location>
        <position position="159"/>
    </location>
</feature>
<evidence type="ECO:0000256" key="9">
    <source>
        <dbReference type="ARBA" id="ARBA00023315"/>
    </source>
</evidence>
<evidence type="ECO:0000313" key="12">
    <source>
        <dbReference type="EMBL" id="KAE9967464.1"/>
    </source>
</evidence>
<reference evidence="12 13" key="1">
    <citation type="submission" date="2018-12" db="EMBL/GenBank/DDBJ databases">
        <title>Venturia inaequalis Genome Resource.</title>
        <authorList>
            <person name="Lichtner F.J."/>
        </authorList>
    </citation>
    <scope>NUCLEOTIDE SEQUENCE [LARGE SCALE GENOMIC DNA]</scope>
    <source>
        <strain evidence="12 13">120213</strain>
    </source>
</reference>
<name>A0A8H3YNS3_VENIN</name>
<keyword evidence="7 10" id="KW-0496">Mitochondrion</keyword>
<comment type="function">
    <text evidence="10">Catalyzes two activities which are involved in the cyclic version of arginine biosynthesis: the synthesis of acetylglutamate from glutamate and acetyl-CoA, and of ornithine by transacetylation between acetylornithine and glutamate.</text>
</comment>
<comment type="caution">
    <text evidence="12">The sequence shown here is derived from an EMBL/GenBank/DDBJ whole genome shotgun (WGS) entry which is preliminary data.</text>
</comment>
<dbReference type="CDD" id="cd02152">
    <property type="entry name" value="OAT"/>
    <property type="match status" value="1"/>
</dbReference>
<dbReference type="UniPathway" id="UPA00068">
    <property type="reaction ID" value="UER00106"/>
</dbReference>
<feature type="chain" id="PRO_5035029248" description="Arginine biosynthesis bifunctional protein ArgJ alpha chain" evidence="10">
    <location>
        <begin position="1"/>
        <end position="236"/>
    </location>
</feature>
<comment type="PTM">
    <text evidence="10">The alpha and beta chains are autoproteolytically processed from a single precursor protein within the mitochondrion.</text>
</comment>
<evidence type="ECO:0000256" key="8">
    <source>
        <dbReference type="ARBA" id="ARBA00023268"/>
    </source>
</evidence>
<dbReference type="Gene3D" id="3.10.20.340">
    <property type="entry name" value="ArgJ beta chain, C-terminal domain"/>
    <property type="match status" value="1"/>
</dbReference>
<dbReference type="FunFam" id="3.30.2330.10:FF:000001">
    <property type="entry name" value="Arginine biosynthesis bifunctional protein ArgJ, mitochondrial"/>
    <property type="match status" value="1"/>
</dbReference>
<keyword evidence="5 10" id="KW-0808">Transferase</keyword>
<dbReference type="EC" id="2.3.1.35" evidence="10"/>
<comment type="catalytic activity">
    <reaction evidence="10">
        <text>N(2)-acetyl-L-ornithine + L-glutamate = N-acetyl-L-glutamate + L-ornithine</text>
        <dbReference type="Rhea" id="RHEA:15349"/>
        <dbReference type="ChEBI" id="CHEBI:29985"/>
        <dbReference type="ChEBI" id="CHEBI:44337"/>
        <dbReference type="ChEBI" id="CHEBI:46911"/>
        <dbReference type="ChEBI" id="CHEBI:57805"/>
        <dbReference type="EC" id="2.3.1.35"/>
    </reaction>
</comment>